<dbReference type="RefSeq" id="WP_119529957.1">
    <property type="nucleotide sequence ID" value="NZ_JBHSSP010000014.1"/>
</dbReference>
<keyword evidence="3" id="KW-1185">Reference proteome</keyword>
<feature type="domain" description="BPL/LPL catalytic" evidence="1">
    <location>
        <begin position="38"/>
        <end position="246"/>
    </location>
</feature>
<dbReference type="OrthoDB" id="7364083at2"/>
<name>A0A3A1YU72_9GAMM</name>
<evidence type="ECO:0000313" key="2">
    <source>
        <dbReference type="EMBL" id="RIY40809.1"/>
    </source>
</evidence>
<protein>
    <recommendedName>
        <fullName evidence="1">BPL/LPL catalytic domain-containing protein</fullName>
    </recommendedName>
</protein>
<comment type="caution">
    <text evidence="2">The sequence shown here is derived from an EMBL/GenBank/DDBJ whole genome shotgun (WGS) entry which is preliminary data.</text>
</comment>
<reference evidence="2 3" key="1">
    <citation type="submission" date="2017-08" db="EMBL/GenBank/DDBJ databases">
        <title>Reclassification of Bisgaard taxon 37 and 44.</title>
        <authorList>
            <person name="Christensen H."/>
        </authorList>
    </citation>
    <scope>NUCLEOTIDE SEQUENCE [LARGE SCALE GENOMIC DNA]</scope>
    <source>
        <strain evidence="2 3">111</strain>
    </source>
</reference>
<dbReference type="InterPro" id="IPR050664">
    <property type="entry name" value="Octanoyltrans_LipM/LipL"/>
</dbReference>
<sequence length="246" mass="27270">MLNPLLPKFTLLTLDNYSLAATWEQTESQLVAQVMQTQQAYALVHLGEHQGVVVPRSYVHKYSATWQQAQASFAAQGLEIHTRLSGGGVVPQTPEIINIHLAYIVETPEPFLVAQDHYEALCTLLADFLAQYNIEASWQTVEGSFCDGRFNLSVNGQKIVGTAQNWQRAGDKALVGDKYVVLSHALLLVGDSKYLTELTNKFERAVGTDTIYLATKTTTVNECEQGVSAAQVYSDFLNYLQRTYCA</sequence>
<accession>A0A3A1YU72</accession>
<dbReference type="Pfam" id="PF21948">
    <property type="entry name" value="LplA-B_cat"/>
    <property type="match status" value="1"/>
</dbReference>
<dbReference type="AlphaFoldDB" id="A0A3A1YU72"/>
<gene>
    <name evidence="2" type="ORF">CKF58_00070</name>
</gene>
<dbReference type="InterPro" id="IPR004143">
    <property type="entry name" value="BPL_LPL_catalytic"/>
</dbReference>
<dbReference type="PANTHER" id="PTHR43679:SF2">
    <property type="entry name" value="OCTANOYL-[GCVH]:PROTEIN N-OCTANOYLTRANSFERASE"/>
    <property type="match status" value="1"/>
</dbReference>
<dbReference type="PANTHER" id="PTHR43679">
    <property type="entry name" value="OCTANOYLTRANSFERASE LIPM-RELATED"/>
    <property type="match status" value="1"/>
</dbReference>
<evidence type="ECO:0000313" key="3">
    <source>
        <dbReference type="Proteomes" id="UP000265916"/>
    </source>
</evidence>
<proteinExistence type="predicted"/>
<dbReference type="EMBL" id="NRJG01000002">
    <property type="protein sequence ID" value="RIY40809.1"/>
    <property type="molecule type" value="Genomic_DNA"/>
</dbReference>
<dbReference type="PROSITE" id="PS51733">
    <property type="entry name" value="BPL_LPL_CATALYTIC"/>
    <property type="match status" value="1"/>
</dbReference>
<dbReference type="Gene3D" id="3.30.930.10">
    <property type="entry name" value="Bira Bifunctional Protein, Domain 2"/>
    <property type="match status" value="1"/>
</dbReference>
<dbReference type="Proteomes" id="UP000265916">
    <property type="component" value="Unassembled WGS sequence"/>
</dbReference>
<dbReference type="SUPFAM" id="SSF55681">
    <property type="entry name" value="Class II aaRS and biotin synthetases"/>
    <property type="match status" value="1"/>
</dbReference>
<dbReference type="InterPro" id="IPR045864">
    <property type="entry name" value="aa-tRNA-synth_II/BPL/LPL"/>
</dbReference>
<evidence type="ECO:0000259" key="1">
    <source>
        <dbReference type="PROSITE" id="PS51733"/>
    </source>
</evidence>
<organism evidence="2 3">
    <name type="scientific">Psittacicella hinzii</name>
    <dbReference type="NCBI Taxonomy" id="2028575"/>
    <lineage>
        <taxon>Bacteria</taxon>
        <taxon>Pseudomonadati</taxon>
        <taxon>Pseudomonadota</taxon>
        <taxon>Gammaproteobacteria</taxon>
        <taxon>Pasteurellales</taxon>
        <taxon>Psittacicellaceae</taxon>
        <taxon>Psittacicella</taxon>
    </lineage>
</organism>